<sequence>MPLAVVGEASKVDTVAKTLQDKSNGAYSVSVVSSKDEAVSKLKRQDIYAIYTPTFPTSTITVASAINKSLTTSLETSLRQFDEQYQQAVRKQLAANPQTAALAQAPIKSTTVDDIAALPAEDPNGIGLFYVAFAFVFGGYFAAVSLNLIRGKRIYTHVNAIIRTIGMAVFAFVTSLGVAGIAQSAHILPDGNFWTVVGVGTLTTYGVGMFSGALITLLGMAGTALVIILFVVLGTPASGGPVAVALTGDGIWKSLAGVLPTGSGLSALRQAIYFNGIDIMRYLLVPIVYSLIGVAVLLGYGIRNSSISFAEKEIVNDNKED</sequence>
<feature type="transmembrane region" description="Helical" evidence="1">
    <location>
        <begin position="193"/>
        <end position="218"/>
    </location>
</feature>
<dbReference type="Proteomes" id="UP001059824">
    <property type="component" value="Chromosome"/>
</dbReference>
<feature type="transmembrane region" description="Helical" evidence="1">
    <location>
        <begin position="279"/>
        <end position="302"/>
    </location>
</feature>
<evidence type="ECO:0000256" key="1">
    <source>
        <dbReference type="SAM" id="Phobius"/>
    </source>
</evidence>
<dbReference type="EMBL" id="CP045921">
    <property type="protein sequence ID" value="QHN42306.1"/>
    <property type="molecule type" value="Genomic_DNA"/>
</dbReference>
<organism evidence="2 3">
    <name type="scientific">Candidatus Mycosynbacter amalyticus</name>
    <dbReference type="NCBI Taxonomy" id="2665156"/>
    <lineage>
        <taxon>Bacteria</taxon>
        <taxon>Candidatus Saccharimonadota</taxon>
        <taxon>Candidatus Saccharimonadota incertae sedis</taxon>
        <taxon>Candidatus Mycosynbacter</taxon>
    </lineage>
</organism>
<feature type="transmembrane region" description="Helical" evidence="1">
    <location>
        <begin position="128"/>
        <end position="149"/>
    </location>
</feature>
<dbReference type="AlphaFoldDB" id="A0A857MIC3"/>
<evidence type="ECO:0008006" key="4">
    <source>
        <dbReference type="Google" id="ProtNLM"/>
    </source>
</evidence>
<feature type="transmembrane region" description="Helical" evidence="1">
    <location>
        <begin position="161"/>
        <end position="181"/>
    </location>
</feature>
<accession>A0A857MIC3</accession>
<feature type="transmembrane region" description="Helical" evidence="1">
    <location>
        <begin position="225"/>
        <end position="246"/>
    </location>
</feature>
<evidence type="ECO:0000313" key="2">
    <source>
        <dbReference type="EMBL" id="QHN42306.1"/>
    </source>
</evidence>
<reference evidence="2" key="1">
    <citation type="journal article" date="2021" name="Nat. Microbiol.">
        <title>Cocultivation of an ultrasmall environmental parasitic bacterium with lytic ability against bacteria associated with wastewater foams.</title>
        <authorList>
            <person name="Batinovic S."/>
            <person name="Rose J.J.A."/>
            <person name="Ratcliffe J."/>
            <person name="Seviour R.J."/>
            <person name="Petrovski S."/>
        </authorList>
    </citation>
    <scope>NUCLEOTIDE SEQUENCE</scope>
    <source>
        <strain evidence="2">JR1</strain>
    </source>
</reference>
<evidence type="ECO:0000313" key="3">
    <source>
        <dbReference type="Proteomes" id="UP001059824"/>
    </source>
</evidence>
<keyword evidence="3" id="KW-1185">Reference proteome</keyword>
<keyword evidence="1" id="KW-0472">Membrane</keyword>
<gene>
    <name evidence="2" type="ORF">GII36_00320</name>
</gene>
<keyword evidence="1" id="KW-1133">Transmembrane helix</keyword>
<name>A0A857MIC3_9BACT</name>
<dbReference type="KEGG" id="mama:GII36_00320"/>
<protein>
    <recommendedName>
        <fullName evidence="4">ABC transporter permease</fullName>
    </recommendedName>
</protein>
<keyword evidence="1" id="KW-0812">Transmembrane</keyword>
<proteinExistence type="predicted"/>